<evidence type="ECO:0000313" key="2">
    <source>
        <dbReference type="Proteomes" id="UP000241421"/>
    </source>
</evidence>
<name>A0A2U2HK54_9BURK</name>
<proteinExistence type="predicted"/>
<accession>A0A2U2HK54</accession>
<dbReference type="Proteomes" id="UP000241421">
    <property type="component" value="Unassembled WGS sequence"/>
</dbReference>
<gene>
    <name evidence="1" type="ORF">C7C56_013345</name>
</gene>
<sequence>MVAAKALENERVRVRLARFAIPAVKPMDPEQAKQWQTLKDDREFPWNRGFKAIEGAATKDIELLEFVPDKVHRHLMLRGEAKDNAALIEYLDALTMQPHLRAVHLVRRQPAKREGLVFVEFEIRGKF</sequence>
<protein>
    <submittedName>
        <fullName evidence="1">Uncharacterized protein</fullName>
    </submittedName>
</protein>
<dbReference type="EMBL" id="PXWF02000223">
    <property type="protein sequence ID" value="PWF47844.1"/>
    <property type="molecule type" value="Genomic_DNA"/>
</dbReference>
<reference evidence="1 2" key="1">
    <citation type="submission" date="2018-04" db="EMBL/GenBank/DDBJ databases">
        <title>Massilia violaceinigra sp. nov., a novel purple-pigmented bacterium isolated from Tianshan glacier, Xinjiang, China.</title>
        <authorList>
            <person name="Wang H."/>
        </authorList>
    </citation>
    <scope>NUCLEOTIDE SEQUENCE [LARGE SCALE GENOMIC DNA]</scope>
    <source>
        <strain evidence="1 2">B448-2</strain>
    </source>
</reference>
<keyword evidence="2" id="KW-1185">Reference proteome</keyword>
<evidence type="ECO:0000313" key="1">
    <source>
        <dbReference type="EMBL" id="PWF47844.1"/>
    </source>
</evidence>
<comment type="caution">
    <text evidence="1">The sequence shown here is derived from an EMBL/GenBank/DDBJ whole genome shotgun (WGS) entry which is preliminary data.</text>
</comment>
<organism evidence="1 2">
    <name type="scientific">Massilia glaciei</name>
    <dbReference type="NCBI Taxonomy" id="1524097"/>
    <lineage>
        <taxon>Bacteria</taxon>
        <taxon>Pseudomonadati</taxon>
        <taxon>Pseudomonadota</taxon>
        <taxon>Betaproteobacteria</taxon>
        <taxon>Burkholderiales</taxon>
        <taxon>Oxalobacteraceae</taxon>
        <taxon>Telluria group</taxon>
        <taxon>Massilia</taxon>
    </lineage>
</organism>
<dbReference type="AlphaFoldDB" id="A0A2U2HK54"/>